<keyword evidence="8 10" id="KW-0325">Glycoprotein</keyword>
<evidence type="ECO:0000313" key="12">
    <source>
        <dbReference type="Proteomes" id="UP000701853"/>
    </source>
</evidence>
<keyword evidence="6" id="KW-1133">Transmembrane helix</keyword>
<dbReference type="AlphaFoldDB" id="A0A8J5ZQ16"/>
<dbReference type="Proteomes" id="UP000701853">
    <property type="component" value="Chromosome 1"/>
</dbReference>
<dbReference type="InterPro" id="IPR004159">
    <property type="entry name" value="Put_SAM_MeTrfase"/>
</dbReference>
<evidence type="ECO:0000256" key="8">
    <source>
        <dbReference type="ARBA" id="ARBA00023180"/>
    </source>
</evidence>
<dbReference type="GO" id="GO:0016020">
    <property type="term" value="C:membrane"/>
    <property type="evidence" value="ECO:0007669"/>
    <property type="project" value="UniProtKB-SubCell"/>
</dbReference>
<accession>A0A8J5ZQ16</accession>
<evidence type="ECO:0000256" key="10">
    <source>
        <dbReference type="RuleBase" id="RU366043"/>
    </source>
</evidence>
<sequence length="601" mass="68460">MGGYALGSAFDSKSGQMIMVSLLLMFGSFFLGNLFGNNAPIYVSQVSETSSSSSSSAAISTFINKVSLTYRETPLVLPANGMNICPLKFNEYIPCHDISYVKQLARDLNLSKSEELERHCPPLGKRLFCLVPPPLDYKIPIKWPVSRDYVWRSNVNHTHLAEVKGGQNWVHEKNQLWWFPGGGTHFKHGAAEYIQRLGNMTTDETGDLRSAGVVQVLDVGCGVASFSAYLLPLDIQTMSFAPKDGHENQIQFALERGIGAMISVIASKQLPYPSNSFEMVHCSRCRIDWHENDGILLKEVNRLLRPKGYFVYSAPPAYRKDKDYPVIWDKLVDLTTGMCWKLIARKVQTAIWIKEEDPSCLKHNAELKLIDICDAVDETKPLWKTPLMNCIQLAGATTAIKKLPPRPERLSVYSESLSRIGISREEFSSDSNFWQEQVHYYWKLMNVSRTEIRNVMDMNALFGGFAAALNEYPVWVMNIVPSSMQNTLSAIYDRGLIGAFHDWCEPFSTYPRTYDLLHANQLFSQYKNSGEGCQLEDIMLEMDRILRPQGFVIIRDEDSIISRIQDLAPKFLWEFESHILENKEKQRETLLICRKKFWAVL</sequence>
<dbReference type="EMBL" id="JAHUZN010000001">
    <property type="protein sequence ID" value="KAG8504237.1"/>
    <property type="molecule type" value="Genomic_DNA"/>
</dbReference>
<evidence type="ECO:0000256" key="1">
    <source>
        <dbReference type="ARBA" id="ARBA00008361"/>
    </source>
</evidence>
<keyword evidence="7" id="KW-0472">Membrane</keyword>
<dbReference type="Pfam" id="PF03141">
    <property type="entry name" value="Methyltransf_29"/>
    <property type="match status" value="1"/>
</dbReference>
<keyword evidence="3 10" id="KW-0808">Transferase</keyword>
<dbReference type="PANTHER" id="PTHR10108:SF37">
    <property type="entry name" value="METHYLTRANSFERASE PMT6-RELATED"/>
    <property type="match status" value="1"/>
</dbReference>
<proteinExistence type="inferred from homology"/>
<comment type="similarity">
    <text evidence="1 10">Belongs to the methyltransferase superfamily.</text>
</comment>
<dbReference type="InterPro" id="IPR029063">
    <property type="entry name" value="SAM-dependent_MTases_sf"/>
</dbReference>
<evidence type="ECO:0000256" key="5">
    <source>
        <dbReference type="ARBA" id="ARBA00022968"/>
    </source>
</evidence>
<dbReference type="Gene3D" id="3.40.50.150">
    <property type="entry name" value="Vaccinia Virus protein VP39"/>
    <property type="match status" value="1"/>
</dbReference>
<comment type="subcellular location">
    <subcellularLocation>
        <location evidence="9">Endomembrane system</location>
        <topology evidence="9">Single-pass type II membrane protein</topology>
    </subcellularLocation>
    <subcellularLocation>
        <location evidence="10">Membrane</location>
        <topology evidence="10">Single-pass type II membrane protein</topology>
    </subcellularLocation>
</comment>
<dbReference type="PANTHER" id="PTHR10108">
    <property type="entry name" value="SAM-DEPENDENT METHYLTRANSFERASE"/>
    <property type="match status" value="1"/>
</dbReference>
<dbReference type="GO" id="GO:0008168">
    <property type="term" value="F:methyltransferase activity"/>
    <property type="evidence" value="ECO:0007669"/>
    <property type="project" value="UniProtKB-UniRule"/>
</dbReference>
<evidence type="ECO:0000256" key="4">
    <source>
        <dbReference type="ARBA" id="ARBA00022692"/>
    </source>
</evidence>
<gene>
    <name evidence="11" type="ORF">CXB51_002542</name>
</gene>
<evidence type="ECO:0000256" key="7">
    <source>
        <dbReference type="ARBA" id="ARBA00023136"/>
    </source>
</evidence>
<keyword evidence="2 10" id="KW-0489">Methyltransferase</keyword>
<dbReference type="SUPFAM" id="SSF53335">
    <property type="entry name" value="S-adenosyl-L-methionine-dependent methyltransferases"/>
    <property type="match status" value="2"/>
</dbReference>
<name>A0A8J5ZQ16_9ROSI</name>
<dbReference type="EC" id="2.1.1.-" evidence="10"/>
<dbReference type="GO" id="GO:0005768">
    <property type="term" value="C:endosome"/>
    <property type="evidence" value="ECO:0007669"/>
    <property type="project" value="TreeGrafter"/>
</dbReference>
<evidence type="ECO:0000256" key="9">
    <source>
        <dbReference type="ARBA" id="ARBA00060399"/>
    </source>
</evidence>
<dbReference type="GO" id="GO:0005802">
    <property type="term" value="C:trans-Golgi network"/>
    <property type="evidence" value="ECO:0007669"/>
    <property type="project" value="TreeGrafter"/>
</dbReference>
<evidence type="ECO:0000256" key="3">
    <source>
        <dbReference type="ARBA" id="ARBA00022679"/>
    </source>
</evidence>
<organism evidence="11 12">
    <name type="scientific">Gossypium anomalum</name>
    <dbReference type="NCBI Taxonomy" id="47600"/>
    <lineage>
        <taxon>Eukaryota</taxon>
        <taxon>Viridiplantae</taxon>
        <taxon>Streptophyta</taxon>
        <taxon>Embryophyta</taxon>
        <taxon>Tracheophyta</taxon>
        <taxon>Spermatophyta</taxon>
        <taxon>Magnoliopsida</taxon>
        <taxon>eudicotyledons</taxon>
        <taxon>Gunneridae</taxon>
        <taxon>Pentapetalae</taxon>
        <taxon>rosids</taxon>
        <taxon>malvids</taxon>
        <taxon>Malvales</taxon>
        <taxon>Malvaceae</taxon>
        <taxon>Malvoideae</taxon>
        <taxon>Gossypium</taxon>
    </lineage>
</organism>
<dbReference type="FunFam" id="3.40.50.150:FF:000170">
    <property type="entry name" value="Probable methyltransferase PMT6"/>
    <property type="match status" value="1"/>
</dbReference>
<evidence type="ECO:0000256" key="6">
    <source>
        <dbReference type="ARBA" id="ARBA00022989"/>
    </source>
</evidence>
<evidence type="ECO:0000313" key="11">
    <source>
        <dbReference type="EMBL" id="KAG8504237.1"/>
    </source>
</evidence>
<dbReference type="OrthoDB" id="2013972at2759"/>
<protein>
    <recommendedName>
        <fullName evidence="10">Methyltransferase</fullName>
        <ecNumber evidence="10">2.1.1.-</ecNumber>
    </recommendedName>
</protein>
<keyword evidence="12" id="KW-1185">Reference proteome</keyword>
<keyword evidence="5 10" id="KW-0735">Signal-anchor</keyword>
<evidence type="ECO:0000256" key="2">
    <source>
        <dbReference type="ARBA" id="ARBA00022603"/>
    </source>
</evidence>
<dbReference type="GO" id="GO:0032259">
    <property type="term" value="P:methylation"/>
    <property type="evidence" value="ECO:0007669"/>
    <property type="project" value="UniProtKB-KW"/>
</dbReference>
<comment type="caution">
    <text evidence="11">The sequence shown here is derived from an EMBL/GenBank/DDBJ whole genome shotgun (WGS) entry which is preliminary data.</text>
</comment>
<keyword evidence="4" id="KW-0812">Transmembrane</keyword>
<reference evidence="11 12" key="1">
    <citation type="journal article" date="2021" name="bioRxiv">
        <title>The Gossypium anomalum genome as a resource for cotton improvement and evolutionary analysis of hybrid incompatibility.</title>
        <authorList>
            <person name="Grover C.E."/>
            <person name="Yuan D."/>
            <person name="Arick M.A."/>
            <person name="Miller E.R."/>
            <person name="Hu G."/>
            <person name="Peterson D.G."/>
            <person name="Wendel J.F."/>
            <person name="Udall J.A."/>
        </authorList>
    </citation>
    <scope>NUCLEOTIDE SEQUENCE [LARGE SCALE GENOMIC DNA]</scope>
    <source>
        <strain evidence="11">JFW-Udall</strain>
        <tissue evidence="11">Leaf</tissue>
    </source>
</reference>